<name>A0A2T2X8Q6_9FIRM</name>
<dbReference type="Pfam" id="PF00990">
    <property type="entry name" value="GGDEF"/>
    <property type="match status" value="1"/>
</dbReference>
<dbReference type="SUPFAM" id="SSF55073">
    <property type="entry name" value="Nucleotide cyclase"/>
    <property type="match status" value="1"/>
</dbReference>
<feature type="domain" description="GGDEF" evidence="1">
    <location>
        <begin position="185"/>
        <end position="311"/>
    </location>
</feature>
<dbReference type="EMBL" id="PXYT01000006">
    <property type="protein sequence ID" value="PSR30891.1"/>
    <property type="molecule type" value="Genomic_DNA"/>
</dbReference>
<comment type="caution">
    <text evidence="2">The sequence shown here is derived from an EMBL/GenBank/DDBJ whole genome shotgun (WGS) entry which is preliminary data.</text>
</comment>
<dbReference type="InterPro" id="IPR029787">
    <property type="entry name" value="Nucleotide_cyclase"/>
</dbReference>
<organism evidence="2 3">
    <name type="scientific">Sulfobacillus benefaciens</name>
    <dbReference type="NCBI Taxonomy" id="453960"/>
    <lineage>
        <taxon>Bacteria</taxon>
        <taxon>Bacillati</taxon>
        <taxon>Bacillota</taxon>
        <taxon>Clostridia</taxon>
        <taxon>Eubacteriales</taxon>
        <taxon>Clostridiales Family XVII. Incertae Sedis</taxon>
        <taxon>Sulfobacillus</taxon>
    </lineage>
</organism>
<gene>
    <name evidence="2" type="ORF">C7B43_04355</name>
</gene>
<sequence length="325" mass="37242">MVDLLWIWTDDDERQWQSCQEGIHLMFSSWCEMAAETVCSEPQMLTVLPPDTDPKTWFRSHLEAYRPVYCGSPRDQENADAARRVGFSHIRAHVLPSWYVGLYNLLFSAYHATANNPSHPPLPSMLTVRRRWVNDIKITLDTYDVALNLQIKQLNDIALTDPLTGLLNRRGFWTRVQMDIDHGLNSAAFVLMDLDRFKDMNDSQGHPYGDRVLQSFGRFQQSLARTGDAFGRLGGDEFAWWVADIPTIKPLMERLKSLAESFFREHHVKFSAGVAWYPRDGTHPDPLYHAADMSLYHAKESGRFCCAVSKAEKVYRFALSSSPNP</sequence>
<dbReference type="Proteomes" id="UP000242699">
    <property type="component" value="Unassembled WGS sequence"/>
</dbReference>
<dbReference type="InterPro" id="IPR050469">
    <property type="entry name" value="Diguanylate_Cyclase"/>
</dbReference>
<dbReference type="CDD" id="cd01949">
    <property type="entry name" value="GGDEF"/>
    <property type="match status" value="1"/>
</dbReference>
<dbReference type="InterPro" id="IPR000160">
    <property type="entry name" value="GGDEF_dom"/>
</dbReference>
<dbReference type="PANTHER" id="PTHR45138:SF9">
    <property type="entry name" value="DIGUANYLATE CYCLASE DGCM-RELATED"/>
    <property type="match status" value="1"/>
</dbReference>
<dbReference type="AlphaFoldDB" id="A0A2T2X8Q6"/>
<proteinExistence type="predicted"/>
<dbReference type="PANTHER" id="PTHR45138">
    <property type="entry name" value="REGULATORY COMPONENTS OF SENSORY TRANSDUCTION SYSTEM"/>
    <property type="match status" value="1"/>
</dbReference>
<accession>A0A2T2X8Q6</accession>
<dbReference type="Gene3D" id="3.30.70.270">
    <property type="match status" value="1"/>
</dbReference>
<reference evidence="2 3" key="1">
    <citation type="journal article" date="2014" name="BMC Genomics">
        <title>Comparison of environmental and isolate Sulfobacillus genomes reveals diverse carbon, sulfur, nitrogen, and hydrogen metabolisms.</title>
        <authorList>
            <person name="Justice N.B."/>
            <person name="Norman A."/>
            <person name="Brown C.T."/>
            <person name="Singh A."/>
            <person name="Thomas B.C."/>
            <person name="Banfield J.F."/>
        </authorList>
    </citation>
    <scope>NUCLEOTIDE SEQUENCE [LARGE SCALE GENOMIC DNA]</scope>
    <source>
        <strain evidence="2">AMDSBA1</strain>
    </source>
</reference>
<evidence type="ECO:0000313" key="3">
    <source>
        <dbReference type="Proteomes" id="UP000242699"/>
    </source>
</evidence>
<protein>
    <recommendedName>
        <fullName evidence="1">GGDEF domain-containing protein</fullName>
    </recommendedName>
</protein>
<dbReference type="NCBIfam" id="TIGR00254">
    <property type="entry name" value="GGDEF"/>
    <property type="match status" value="1"/>
</dbReference>
<evidence type="ECO:0000313" key="2">
    <source>
        <dbReference type="EMBL" id="PSR30891.1"/>
    </source>
</evidence>
<dbReference type="GO" id="GO:0052621">
    <property type="term" value="F:diguanylate cyclase activity"/>
    <property type="evidence" value="ECO:0007669"/>
    <property type="project" value="TreeGrafter"/>
</dbReference>
<dbReference type="InterPro" id="IPR043128">
    <property type="entry name" value="Rev_trsase/Diguanyl_cyclase"/>
</dbReference>
<evidence type="ECO:0000259" key="1">
    <source>
        <dbReference type="PROSITE" id="PS50887"/>
    </source>
</evidence>
<dbReference type="PROSITE" id="PS50887">
    <property type="entry name" value="GGDEF"/>
    <property type="match status" value="1"/>
</dbReference>
<dbReference type="SMART" id="SM00267">
    <property type="entry name" value="GGDEF"/>
    <property type="match status" value="1"/>
</dbReference>